<comment type="similarity">
    <text evidence="1">Belongs to the bacterial solute-binding protein 3 family.</text>
</comment>
<evidence type="ECO:0000259" key="3">
    <source>
        <dbReference type="Pfam" id="PF00497"/>
    </source>
</evidence>
<dbReference type="Proteomes" id="UP000180253">
    <property type="component" value="Unassembled WGS sequence"/>
</dbReference>
<protein>
    <recommendedName>
        <fullName evidence="3">Solute-binding protein family 3/N-terminal domain-containing protein</fullName>
    </recommendedName>
</protein>
<accession>A0A1S1NB15</accession>
<dbReference type="AlphaFoldDB" id="A0A1S1NB15"/>
<proteinExistence type="inferred from homology"/>
<evidence type="ECO:0000256" key="1">
    <source>
        <dbReference type="ARBA" id="ARBA00010333"/>
    </source>
</evidence>
<evidence type="ECO:0000256" key="2">
    <source>
        <dbReference type="ARBA" id="ARBA00022729"/>
    </source>
</evidence>
<dbReference type="Pfam" id="PF00497">
    <property type="entry name" value="SBP_bac_3"/>
    <property type="match status" value="1"/>
</dbReference>
<keyword evidence="2" id="KW-0732">Signal</keyword>
<keyword evidence="5" id="KW-1185">Reference proteome</keyword>
<name>A0A1S1NB15_9GAMM</name>
<dbReference type="Gene3D" id="3.40.190.10">
    <property type="entry name" value="Periplasmic binding protein-like II"/>
    <property type="match status" value="2"/>
</dbReference>
<dbReference type="SUPFAM" id="SSF53850">
    <property type="entry name" value="Periplasmic binding protein-like II"/>
    <property type="match status" value="1"/>
</dbReference>
<dbReference type="PANTHER" id="PTHR35936">
    <property type="entry name" value="MEMBRANE-BOUND LYTIC MUREIN TRANSGLYCOSYLASE F"/>
    <property type="match status" value="1"/>
</dbReference>
<organism evidence="4 5">
    <name type="scientific">Pseudoalteromonas byunsanensis</name>
    <dbReference type="NCBI Taxonomy" id="327939"/>
    <lineage>
        <taxon>Bacteria</taxon>
        <taxon>Pseudomonadati</taxon>
        <taxon>Pseudomonadota</taxon>
        <taxon>Gammaproteobacteria</taxon>
        <taxon>Alteromonadales</taxon>
        <taxon>Pseudoalteromonadaceae</taxon>
        <taxon>Pseudoalteromonas</taxon>
    </lineage>
</organism>
<dbReference type="PANTHER" id="PTHR35936:SF25">
    <property type="entry name" value="ABC TRANSPORTER SUBSTRATE-BINDING PROTEIN"/>
    <property type="match status" value="1"/>
</dbReference>
<evidence type="ECO:0000313" key="5">
    <source>
        <dbReference type="Proteomes" id="UP000180253"/>
    </source>
</evidence>
<reference evidence="4 5" key="1">
    <citation type="submission" date="2016-10" db="EMBL/GenBank/DDBJ databases">
        <title>Pseudoalteromonas amylolytica sp. nov., isolated from the surface seawater.</title>
        <authorList>
            <person name="Wu Y.-H."/>
            <person name="Cheng H."/>
            <person name="Jin X.-B."/>
            <person name="Wang C.-S."/>
            <person name="Xu X.-W."/>
        </authorList>
    </citation>
    <scope>NUCLEOTIDE SEQUENCE [LARGE SCALE GENOMIC DNA]</scope>
    <source>
        <strain evidence="4 5">JCM 12483</strain>
    </source>
</reference>
<sequence>MELFILKKLLLFLLIFIESVLAKEVIVSLPHSLPPWVIDDRRGLALDLVRDTLQQAGYGFMPVFVPLQRLDWALKQTNVDAVAMVENQAIEHVFYSQPIGAYETIVVTLRSRRITVSSVSSLENLVVISFKGSTEVFPLLASVASKSDSFLEVTDQQGQVSMLFKRRADAIILDRNLFEYWARQHTDVSFRQQVDILPLNRIIPTSHSNPIFVVFKEQLIRDRFNTALAQMHSNGSFEQIYAKYLRR</sequence>
<dbReference type="EMBL" id="MNAN01000028">
    <property type="protein sequence ID" value="OHU95899.1"/>
    <property type="molecule type" value="Genomic_DNA"/>
</dbReference>
<comment type="caution">
    <text evidence="4">The sequence shown here is derived from an EMBL/GenBank/DDBJ whole genome shotgun (WGS) entry which is preliminary data.</text>
</comment>
<feature type="domain" description="Solute-binding protein family 3/N-terminal" evidence="3">
    <location>
        <begin position="34"/>
        <end position="245"/>
    </location>
</feature>
<gene>
    <name evidence="4" type="ORF">BIW53_08770</name>
</gene>
<dbReference type="STRING" id="327939.BIW53_08770"/>
<evidence type="ECO:0000313" key="4">
    <source>
        <dbReference type="EMBL" id="OHU95899.1"/>
    </source>
</evidence>
<dbReference type="InterPro" id="IPR001638">
    <property type="entry name" value="Solute-binding_3/MltF_N"/>
</dbReference>